<dbReference type="InterPro" id="IPR017871">
    <property type="entry name" value="ABC_transporter-like_CS"/>
</dbReference>
<dbReference type="InterPro" id="IPR003593">
    <property type="entry name" value="AAA+_ATPase"/>
</dbReference>
<dbReference type="InParanoid" id="E6W641"/>
<organism evidence="6 7">
    <name type="scientific">Desulfurispirillum indicum (strain ATCC BAA-1389 / DSM 22839 / S5)</name>
    <dbReference type="NCBI Taxonomy" id="653733"/>
    <lineage>
        <taxon>Bacteria</taxon>
        <taxon>Pseudomonadati</taxon>
        <taxon>Chrysiogenota</taxon>
        <taxon>Chrysiogenia</taxon>
        <taxon>Chrysiogenales</taxon>
        <taxon>Chrysiogenaceae</taxon>
        <taxon>Desulfurispirillum</taxon>
    </lineage>
</organism>
<dbReference type="PANTHER" id="PTHR46743">
    <property type="entry name" value="TEICHOIC ACIDS EXPORT ATP-BINDING PROTEIN TAGH"/>
    <property type="match status" value="1"/>
</dbReference>
<dbReference type="GO" id="GO:0140359">
    <property type="term" value="F:ABC-type transporter activity"/>
    <property type="evidence" value="ECO:0007669"/>
    <property type="project" value="InterPro"/>
</dbReference>
<dbReference type="SUPFAM" id="SSF52540">
    <property type="entry name" value="P-loop containing nucleoside triphosphate hydrolases"/>
    <property type="match status" value="1"/>
</dbReference>
<dbReference type="InterPro" id="IPR029439">
    <property type="entry name" value="Wzt_C"/>
</dbReference>
<dbReference type="InterPro" id="IPR027417">
    <property type="entry name" value="P-loop_NTPase"/>
</dbReference>
<comment type="similarity">
    <text evidence="1">Belongs to the ABC transporter superfamily.</text>
</comment>
<dbReference type="AlphaFoldDB" id="E6W641"/>
<evidence type="ECO:0000313" key="6">
    <source>
        <dbReference type="EMBL" id="ADU64980.1"/>
    </source>
</evidence>
<protein>
    <submittedName>
        <fullName evidence="6">ABC transporter related protein</fullName>
    </submittedName>
</protein>
<dbReference type="CDD" id="cd03220">
    <property type="entry name" value="ABC_KpsT_Wzt"/>
    <property type="match status" value="1"/>
</dbReference>
<dbReference type="CDD" id="cd10147">
    <property type="entry name" value="Wzt_C-like"/>
    <property type="match status" value="1"/>
</dbReference>
<gene>
    <name evidence="6" type="ordered locus">Selin_0223</name>
</gene>
<evidence type="ECO:0000256" key="2">
    <source>
        <dbReference type="ARBA" id="ARBA00022448"/>
    </source>
</evidence>
<dbReference type="Pfam" id="PF14524">
    <property type="entry name" value="Wzt_C"/>
    <property type="match status" value="1"/>
</dbReference>
<evidence type="ECO:0000259" key="5">
    <source>
        <dbReference type="PROSITE" id="PS50893"/>
    </source>
</evidence>
<dbReference type="InterPro" id="IPR003439">
    <property type="entry name" value="ABC_transporter-like_ATP-bd"/>
</dbReference>
<evidence type="ECO:0000256" key="1">
    <source>
        <dbReference type="ARBA" id="ARBA00005417"/>
    </source>
</evidence>
<dbReference type="HOGENOM" id="CLU_000604_101_1_0"/>
<dbReference type="RefSeq" id="WP_013504869.1">
    <property type="nucleotide sequence ID" value="NC_014836.1"/>
</dbReference>
<keyword evidence="4" id="KW-0067">ATP-binding</keyword>
<dbReference type="EMBL" id="CP002432">
    <property type="protein sequence ID" value="ADU64980.1"/>
    <property type="molecule type" value="Genomic_DNA"/>
</dbReference>
<proteinExistence type="inferred from homology"/>
<dbReference type="InterPro" id="IPR015860">
    <property type="entry name" value="ABC_transpr_TagH-like"/>
</dbReference>
<dbReference type="GO" id="GO:0016887">
    <property type="term" value="F:ATP hydrolysis activity"/>
    <property type="evidence" value="ECO:0007669"/>
    <property type="project" value="InterPro"/>
</dbReference>
<evidence type="ECO:0000256" key="4">
    <source>
        <dbReference type="ARBA" id="ARBA00022840"/>
    </source>
</evidence>
<dbReference type="Pfam" id="PF00005">
    <property type="entry name" value="ABC_tran"/>
    <property type="match status" value="1"/>
</dbReference>
<reference evidence="6 7" key="1">
    <citation type="submission" date="2010-12" db="EMBL/GenBank/DDBJ databases">
        <title>Complete sequence of Desulfurispirillum indicum S5.</title>
        <authorList>
            <consortium name="US DOE Joint Genome Institute"/>
            <person name="Lucas S."/>
            <person name="Copeland A."/>
            <person name="Lapidus A."/>
            <person name="Cheng J.-F."/>
            <person name="Goodwin L."/>
            <person name="Pitluck S."/>
            <person name="Chertkov O."/>
            <person name="Held B."/>
            <person name="Detter J.C."/>
            <person name="Han C."/>
            <person name="Tapia R."/>
            <person name="Land M."/>
            <person name="Hauser L."/>
            <person name="Kyrpides N."/>
            <person name="Ivanova N."/>
            <person name="Mikhailova N."/>
            <person name="Haggblom M."/>
            <person name="Rauschenbach I."/>
            <person name="Bini E."/>
            <person name="Woyke T."/>
        </authorList>
    </citation>
    <scope>NUCLEOTIDE SEQUENCE [LARGE SCALE GENOMIC DNA]</scope>
    <source>
        <strain evidence="7">ATCC BAA-1389 / DSM 22839 / S5</strain>
    </source>
</reference>
<keyword evidence="3" id="KW-0547">Nucleotide-binding</keyword>
<accession>E6W641</accession>
<feature type="domain" description="ABC transporter" evidence="5">
    <location>
        <begin position="22"/>
        <end position="245"/>
    </location>
</feature>
<keyword evidence="2" id="KW-0813">Transport</keyword>
<dbReference type="SMART" id="SM00382">
    <property type="entry name" value="AAA"/>
    <property type="match status" value="1"/>
</dbReference>
<name>E6W641_DESIS</name>
<evidence type="ECO:0000313" key="7">
    <source>
        <dbReference type="Proteomes" id="UP000002572"/>
    </source>
</evidence>
<evidence type="ECO:0000256" key="3">
    <source>
        <dbReference type="ARBA" id="ARBA00022741"/>
    </source>
</evidence>
<dbReference type="Gene3D" id="2.70.50.60">
    <property type="entry name" value="abc- transporter (atp binding component) like domain"/>
    <property type="match status" value="1"/>
</dbReference>
<dbReference type="Gene3D" id="3.40.50.300">
    <property type="entry name" value="P-loop containing nucleotide triphosphate hydrolases"/>
    <property type="match status" value="1"/>
</dbReference>
<dbReference type="PANTHER" id="PTHR46743:SF2">
    <property type="entry name" value="TEICHOIC ACIDS EXPORT ATP-BINDING PROTEIN TAGH"/>
    <property type="match status" value="1"/>
</dbReference>
<dbReference type="Proteomes" id="UP000002572">
    <property type="component" value="Chromosome"/>
</dbReference>
<dbReference type="STRING" id="653733.Selin_0223"/>
<dbReference type="PROSITE" id="PS50893">
    <property type="entry name" value="ABC_TRANSPORTER_2"/>
    <property type="match status" value="1"/>
</dbReference>
<dbReference type="eggNOG" id="COG1134">
    <property type="taxonomic scope" value="Bacteria"/>
</dbReference>
<sequence length="408" mass="45480">MSSLLSVSGVGKSYRRYRSELSRVASWFFPRITAQHEKWILRNISFEVQAGESIGLIGENGAGKSTLLKIIAGTLPPTEGSVTLRGRIGAILELGMGFNPELTGRQNAQHSLGLMGFTPRQIQQQIEQIEHFAEIHEYFDAPLRVYSSGMQARLAFAIVSAYRPEILVIDEAFSVGDMYFQHKSFDRIRSFREQGTALIVVSHDANSIKTLCNRAILLSQGSVQQEGAPSEVLDYYNALIAHKEGSGITINSTADASRQVISGTAEVKTQEIYIRNHKGQVTDTLEVGERVTLQVKVKVLLPVAELVFGYALKNRYGQVMFGTNTFYTQDVLFNLRPQQQITYSVEFPVNLGVGSYSVSTALHSAENHLKNNYEWKDLALVFDVTNTSREKFSGNAWIPPTKVQIDYE</sequence>
<dbReference type="GO" id="GO:0016020">
    <property type="term" value="C:membrane"/>
    <property type="evidence" value="ECO:0007669"/>
    <property type="project" value="InterPro"/>
</dbReference>
<dbReference type="PROSITE" id="PS00211">
    <property type="entry name" value="ABC_TRANSPORTER_1"/>
    <property type="match status" value="1"/>
</dbReference>
<keyword evidence="7" id="KW-1185">Reference proteome</keyword>
<dbReference type="GO" id="GO:0005524">
    <property type="term" value="F:ATP binding"/>
    <property type="evidence" value="ECO:0007669"/>
    <property type="project" value="UniProtKB-KW"/>
</dbReference>
<dbReference type="OrthoDB" id="9809450at2"/>
<dbReference type="InterPro" id="IPR050683">
    <property type="entry name" value="Bact_Polysacc_Export_ATP-bd"/>
</dbReference>
<dbReference type="KEGG" id="din:Selin_0223"/>